<dbReference type="AlphaFoldDB" id="A0A1Y3P6P6"/>
<comment type="caution">
    <text evidence="3">The sequence shown here is derived from an EMBL/GenBank/DDBJ whole genome shotgun (WGS) entry which is preliminary data.</text>
</comment>
<keyword evidence="1" id="KW-0732">Signal</keyword>
<evidence type="ECO:0000313" key="4">
    <source>
        <dbReference type="Proteomes" id="UP000195440"/>
    </source>
</evidence>
<accession>A0A1Y3P6P6</accession>
<evidence type="ECO:0000256" key="1">
    <source>
        <dbReference type="SAM" id="SignalP"/>
    </source>
</evidence>
<dbReference type="Gene3D" id="3.40.710.10">
    <property type="entry name" value="DD-peptidase/beta-lactamase superfamily"/>
    <property type="match status" value="1"/>
</dbReference>
<feature type="domain" description="Beta-lactamase-related" evidence="2">
    <location>
        <begin position="38"/>
        <end position="324"/>
    </location>
</feature>
<dbReference type="InterPro" id="IPR050789">
    <property type="entry name" value="Diverse_Enzym_Activities"/>
</dbReference>
<dbReference type="PANTHER" id="PTHR43283:SF7">
    <property type="entry name" value="BETA-LACTAMASE-RELATED DOMAIN-CONTAINING PROTEIN"/>
    <property type="match status" value="1"/>
</dbReference>
<dbReference type="Proteomes" id="UP000195440">
    <property type="component" value="Unassembled WGS sequence"/>
</dbReference>
<proteinExistence type="predicted"/>
<name>A0A1Y3P6P6_9PSED</name>
<evidence type="ECO:0000259" key="2">
    <source>
        <dbReference type="Pfam" id="PF00144"/>
    </source>
</evidence>
<dbReference type="Pfam" id="PF00144">
    <property type="entry name" value="Beta-lactamase"/>
    <property type="match status" value="1"/>
</dbReference>
<dbReference type="EMBL" id="LOHF01000002">
    <property type="protein sequence ID" value="OUM75536.1"/>
    <property type="molecule type" value="Genomic_DNA"/>
</dbReference>
<sequence length="350" mass="38842">MHPMRFAWLFLLFAVNANADALQDFENYAFATRNDETREGIRTDALLVMRDGQVLYERYGGVTTAQTPHLTWSISKSIMATVLGVAFGEGRFALDYPAAKFYPPLRSHPDIKIKHLMQWTSGLDWQEDYEYAPLNSSVVAMLYTRGRDDMARFTAEHRGAHPPGTSFLYSSGDSNVLSAALKGMVGEKAYTEYPWSALFEPLGISSATWEADASGTFVGSSYAYMTARDLARIGLLMQRRGLWNGQQLVPETWIDFVLTPFANSQPDAEVSGGQWWLNRTANGNKGPWPDAPADTFAALGHWGQALYVVPSAGLVIVRYADDRDGSYSHDQLLKLAMAAFGKEKPAVVKQ</sequence>
<organism evidence="3 4">
    <name type="scientific">Pseudomonas caspiana</name>
    <dbReference type="NCBI Taxonomy" id="1451454"/>
    <lineage>
        <taxon>Bacteria</taxon>
        <taxon>Pseudomonadati</taxon>
        <taxon>Pseudomonadota</taxon>
        <taxon>Gammaproteobacteria</taxon>
        <taxon>Pseudomonadales</taxon>
        <taxon>Pseudomonadaceae</taxon>
        <taxon>Pseudomonas</taxon>
    </lineage>
</organism>
<gene>
    <name evidence="3" type="ORF">AUC60_04010</name>
</gene>
<dbReference type="PANTHER" id="PTHR43283">
    <property type="entry name" value="BETA-LACTAMASE-RELATED"/>
    <property type="match status" value="1"/>
</dbReference>
<feature type="chain" id="PRO_5013119238" evidence="1">
    <location>
        <begin position="20"/>
        <end position="350"/>
    </location>
</feature>
<dbReference type="InterPro" id="IPR012338">
    <property type="entry name" value="Beta-lactam/transpept-like"/>
</dbReference>
<keyword evidence="4" id="KW-1185">Reference proteome</keyword>
<protein>
    <submittedName>
        <fullName evidence="3">Serine hydrolase</fullName>
    </submittedName>
</protein>
<dbReference type="SUPFAM" id="SSF56601">
    <property type="entry name" value="beta-lactamase/transpeptidase-like"/>
    <property type="match status" value="1"/>
</dbReference>
<keyword evidence="3" id="KW-0378">Hydrolase</keyword>
<feature type="signal peptide" evidence="1">
    <location>
        <begin position="1"/>
        <end position="19"/>
    </location>
</feature>
<reference evidence="3 4" key="1">
    <citation type="journal article" date="2017" name="Syst. Appl. Microbiol.">
        <title>Pseudomonas caspiana sp. nov., a citrus pathogen in the Pseudomonas syringae phylogenetic group.</title>
        <authorList>
            <person name="Busquets A."/>
            <person name="Gomila M."/>
            <person name="Beiki F."/>
            <person name="Mulet M."/>
            <person name="Rahimian H."/>
            <person name="Garcia-Valdes E."/>
            <person name="Lalucat J."/>
        </authorList>
    </citation>
    <scope>NUCLEOTIDE SEQUENCE [LARGE SCALE GENOMIC DNA]</scope>
    <source>
        <strain evidence="3 4">FBF102</strain>
    </source>
</reference>
<evidence type="ECO:0000313" key="3">
    <source>
        <dbReference type="EMBL" id="OUM75536.1"/>
    </source>
</evidence>
<dbReference type="GO" id="GO:0016787">
    <property type="term" value="F:hydrolase activity"/>
    <property type="evidence" value="ECO:0007669"/>
    <property type="project" value="UniProtKB-KW"/>
</dbReference>
<dbReference type="InterPro" id="IPR001466">
    <property type="entry name" value="Beta-lactam-related"/>
</dbReference>